<dbReference type="GO" id="GO:0046487">
    <property type="term" value="P:glyoxylate metabolic process"/>
    <property type="evidence" value="ECO:0007669"/>
    <property type="project" value="TreeGrafter"/>
</dbReference>
<evidence type="ECO:0000313" key="11">
    <source>
        <dbReference type="Proteomes" id="UP001177670"/>
    </source>
</evidence>
<evidence type="ECO:0000256" key="4">
    <source>
        <dbReference type="ARBA" id="ARBA00012570"/>
    </source>
</evidence>
<dbReference type="AlphaFoldDB" id="A0AA40KQQ9"/>
<protein>
    <recommendedName>
        <fullName evidence="5 7">Putative hydroxypyruvate isomerase</fullName>
        <ecNumber evidence="4 7">5.3.1.22</ecNumber>
    </recommendedName>
</protein>
<sequence>MSLKFAPNLSFMFMEAPSIIERYKLAKEAGFKAVESGFPFGISIKDISEAKKNACVEQILINVFTGDVSKGELGFAAIPGEEENFKKSIDLTIEYAKALNCKRIHIMSGKVNQITTANDDVYVKNLLYAVEKFQKEEIIALIEPINNITVPNYYMNSFQKGLDVVKKINKTNLKLQLDIFHLQHICGNITKNIKELLPYIGHVQIAQVPDRHEPDTSGEIDYKYVLSILEKEGYDGYVGLEYRPKSSSVDGLCWIQNYGYKL</sequence>
<comment type="catalytic activity">
    <reaction evidence="1 7">
        <text>3-hydroxypyruvate = 2-hydroxy-3-oxopropanoate</text>
        <dbReference type="Rhea" id="RHEA:11952"/>
        <dbReference type="ChEBI" id="CHEBI:17180"/>
        <dbReference type="ChEBI" id="CHEBI:57978"/>
        <dbReference type="EC" id="5.3.1.22"/>
    </reaction>
</comment>
<evidence type="ECO:0000256" key="1">
    <source>
        <dbReference type="ARBA" id="ARBA00000476"/>
    </source>
</evidence>
<dbReference type="Gene3D" id="3.20.20.150">
    <property type="entry name" value="Divalent-metal-dependent TIM barrel enzymes"/>
    <property type="match status" value="1"/>
</dbReference>
<dbReference type="PANTHER" id="PTHR43489:SF6">
    <property type="entry name" value="HYDROXYPYRUVATE ISOMERASE-RELATED"/>
    <property type="match status" value="1"/>
</dbReference>
<comment type="function">
    <text evidence="2 7">Catalyzes the reversible isomerization between hydroxypyruvate and 2-hydroxy-3-oxopropanoate (also termed tartronate semialdehyde).</text>
</comment>
<keyword evidence="11" id="KW-1185">Reference proteome</keyword>
<dbReference type="SUPFAM" id="SSF51658">
    <property type="entry name" value="Xylose isomerase-like"/>
    <property type="match status" value="1"/>
</dbReference>
<evidence type="ECO:0000256" key="2">
    <source>
        <dbReference type="ARBA" id="ARBA00002968"/>
    </source>
</evidence>
<dbReference type="PANTHER" id="PTHR43489">
    <property type="entry name" value="ISOMERASE"/>
    <property type="match status" value="1"/>
</dbReference>
<comment type="similarity">
    <text evidence="3 7">Belongs to the hyi family.</text>
</comment>
<evidence type="ECO:0000256" key="6">
    <source>
        <dbReference type="ARBA" id="ARBA00023235"/>
    </source>
</evidence>
<organism evidence="10 11">
    <name type="scientific">Melipona bicolor</name>
    <dbReference type="NCBI Taxonomy" id="60889"/>
    <lineage>
        <taxon>Eukaryota</taxon>
        <taxon>Metazoa</taxon>
        <taxon>Ecdysozoa</taxon>
        <taxon>Arthropoda</taxon>
        <taxon>Hexapoda</taxon>
        <taxon>Insecta</taxon>
        <taxon>Pterygota</taxon>
        <taxon>Neoptera</taxon>
        <taxon>Endopterygota</taxon>
        <taxon>Hymenoptera</taxon>
        <taxon>Apocrita</taxon>
        <taxon>Aculeata</taxon>
        <taxon>Apoidea</taxon>
        <taxon>Anthophila</taxon>
        <taxon>Apidae</taxon>
        <taxon>Melipona</taxon>
    </lineage>
</organism>
<evidence type="ECO:0000256" key="7">
    <source>
        <dbReference type="PIRNR" id="PIRNR006241"/>
    </source>
</evidence>
<feature type="active site" description="Proton donor/acceptor" evidence="8">
    <location>
        <position position="241"/>
    </location>
</feature>
<dbReference type="InterPro" id="IPR013022">
    <property type="entry name" value="Xyl_isomerase-like_TIM-brl"/>
</dbReference>
<evidence type="ECO:0000256" key="5">
    <source>
        <dbReference type="ARBA" id="ARBA00017985"/>
    </source>
</evidence>
<feature type="domain" description="Xylose isomerase-like TIM barrel" evidence="9">
    <location>
        <begin position="24"/>
        <end position="256"/>
    </location>
</feature>
<dbReference type="EC" id="5.3.1.22" evidence="4 7"/>
<dbReference type="EMBL" id="JAHYIQ010000009">
    <property type="protein sequence ID" value="KAK1129055.1"/>
    <property type="molecule type" value="Genomic_DNA"/>
</dbReference>
<name>A0AA40KQQ9_9HYME</name>
<dbReference type="InterPro" id="IPR036237">
    <property type="entry name" value="Xyl_isomerase-like_sf"/>
</dbReference>
<dbReference type="GO" id="GO:0008903">
    <property type="term" value="F:hydroxypyruvate isomerase activity"/>
    <property type="evidence" value="ECO:0007669"/>
    <property type="project" value="UniProtKB-EC"/>
</dbReference>
<dbReference type="PIRSF" id="PIRSF006241">
    <property type="entry name" value="HyI"/>
    <property type="match status" value="1"/>
</dbReference>
<evidence type="ECO:0000256" key="3">
    <source>
        <dbReference type="ARBA" id="ARBA00005962"/>
    </source>
</evidence>
<dbReference type="Proteomes" id="UP001177670">
    <property type="component" value="Unassembled WGS sequence"/>
</dbReference>
<comment type="caution">
    <text evidence="10">The sequence shown here is derived from an EMBL/GenBank/DDBJ whole genome shotgun (WGS) entry which is preliminary data.</text>
</comment>
<gene>
    <name evidence="10" type="ORF">K0M31_020185</name>
</gene>
<dbReference type="FunFam" id="3.20.20.150:FF:000007">
    <property type="entry name" value="Hydroxypyruvate isomerase"/>
    <property type="match status" value="1"/>
</dbReference>
<evidence type="ECO:0000259" key="9">
    <source>
        <dbReference type="Pfam" id="PF01261"/>
    </source>
</evidence>
<keyword evidence="6 7" id="KW-0413">Isomerase</keyword>
<accession>A0AA40KQQ9</accession>
<proteinExistence type="inferred from homology"/>
<dbReference type="InterPro" id="IPR026040">
    <property type="entry name" value="HyI-like"/>
</dbReference>
<feature type="active site" description="Proton donor/acceptor" evidence="8">
    <location>
        <position position="143"/>
    </location>
</feature>
<evidence type="ECO:0000256" key="8">
    <source>
        <dbReference type="PIRSR" id="PIRSR006241-50"/>
    </source>
</evidence>
<dbReference type="Pfam" id="PF01261">
    <property type="entry name" value="AP_endonuc_2"/>
    <property type="match status" value="1"/>
</dbReference>
<reference evidence="10" key="1">
    <citation type="submission" date="2021-10" db="EMBL/GenBank/DDBJ databases">
        <title>Melipona bicolor Genome sequencing and assembly.</title>
        <authorList>
            <person name="Araujo N.S."/>
            <person name="Arias M.C."/>
        </authorList>
    </citation>
    <scope>NUCLEOTIDE SEQUENCE</scope>
    <source>
        <strain evidence="10">USP_2M_L1-L4_2017</strain>
        <tissue evidence="10">Whole body</tissue>
    </source>
</reference>
<evidence type="ECO:0000313" key="10">
    <source>
        <dbReference type="EMBL" id="KAK1129055.1"/>
    </source>
</evidence>
<dbReference type="InterPro" id="IPR050417">
    <property type="entry name" value="Sugar_Epim/Isomerase"/>
</dbReference>